<feature type="transmembrane region" description="Helical" evidence="1">
    <location>
        <begin position="39"/>
        <end position="60"/>
    </location>
</feature>
<accession>A0A401LCL6</accession>
<dbReference type="GeneID" id="86193972"/>
<keyword evidence="1" id="KW-1133">Transmembrane helix</keyword>
<evidence type="ECO:0000313" key="2">
    <source>
        <dbReference type="EMBL" id="GCB29316.1"/>
    </source>
</evidence>
<gene>
    <name evidence="2" type="ORF">KGMB03357_09770</name>
</gene>
<protein>
    <recommendedName>
        <fullName evidence="4">SigmaK-factor processing regulatory BofA</fullName>
    </recommendedName>
</protein>
<feature type="transmembrane region" description="Helical" evidence="1">
    <location>
        <begin position="6"/>
        <end position="27"/>
    </location>
</feature>
<dbReference type="Pfam" id="PF07441">
    <property type="entry name" value="BofA"/>
    <property type="match status" value="1"/>
</dbReference>
<keyword evidence="1" id="KW-0472">Membrane</keyword>
<reference evidence="2 3" key="1">
    <citation type="submission" date="2018-10" db="EMBL/GenBank/DDBJ databases">
        <title>Draft Genome Sequence of Anaerotignum sp. KCTC 15736.</title>
        <authorList>
            <person name="Choi S.H."/>
            <person name="Kim J.S."/>
            <person name="Kang S.W."/>
            <person name="Lee J.S."/>
            <person name="Park S.H."/>
        </authorList>
    </citation>
    <scope>NUCLEOTIDE SEQUENCE [LARGE SCALE GENOMIC DNA]</scope>
    <source>
        <strain evidence="2 3">KCTC 15736</strain>
    </source>
</reference>
<proteinExistence type="predicted"/>
<comment type="caution">
    <text evidence="2">The sequence shown here is derived from an EMBL/GenBank/DDBJ whole genome shotgun (WGS) entry which is preliminary data.</text>
</comment>
<dbReference type="EMBL" id="BHVZ01000001">
    <property type="protein sequence ID" value="GCB29316.1"/>
    <property type="molecule type" value="Genomic_DNA"/>
</dbReference>
<dbReference type="Proteomes" id="UP000287361">
    <property type="component" value="Unassembled WGS sequence"/>
</dbReference>
<evidence type="ECO:0000313" key="3">
    <source>
        <dbReference type="Proteomes" id="UP000287361"/>
    </source>
</evidence>
<dbReference type="RefSeq" id="WP_016407277.1">
    <property type="nucleotide sequence ID" value="NZ_DAWBID010000109.1"/>
</dbReference>
<dbReference type="InterPro" id="IPR010001">
    <property type="entry name" value="BofA"/>
</dbReference>
<evidence type="ECO:0000256" key="1">
    <source>
        <dbReference type="SAM" id="Phobius"/>
    </source>
</evidence>
<sequence length="86" mass="8829">MANYTPGEAIMFCAIFVCLFALALLALARPLRMLCKCGISAVLGAFLLFLGKSLGAAVGINAATLAVSAFLGLPGVAGIFLLSFFL</sequence>
<feature type="transmembrane region" description="Helical" evidence="1">
    <location>
        <begin position="66"/>
        <end position="85"/>
    </location>
</feature>
<dbReference type="AlphaFoldDB" id="A0A401LCL6"/>
<organism evidence="2 3">
    <name type="scientific">Anaerotignum faecicola</name>
    <dbReference type="NCBI Taxonomy" id="2358141"/>
    <lineage>
        <taxon>Bacteria</taxon>
        <taxon>Bacillati</taxon>
        <taxon>Bacillota</taxon>
        <taxon>Clostridia</taxon>
        <taxon>Lachnospirales</taxon>
        <taxon>Anaerotignaceae</taxon>
        <taxon>Anaerotignum</taxon>
    </lineage>
</organism>
<name>A0A401LCL6_9FIRM</name>
<keyword evidence="1" id="KW-0812">Transmembrane</keyword>
<dbReference type="OrthoDB" id="2692225at2"/>
<keyword evidence="3" id="KW-1185">Reference proteome</keyword>
<evidence type="ECO:0008006" key="4">
    <source>
        <dbReference type="Google" id="ProtNLM"/>
    </source>
</evidence>